<evidence type="ECO:0000313" key="3">
    <source>
        <dbReference type="EMBL" id="MBM7840031.1"/>
    </source>
</evidence>
<feature type="compositionally biased region" description="Basic and acidic residues" evidence="1">
    <location>
        <begin position="213"/>
        <end position="233"/>
    </location>
</feature>
<protein>
    <submittedName>
        <fullName evidence="3">Uncharacterized protein</fullName>
    </submittedName>
</protein>
<feature type="transmembrane region" description="Helical" evidence="2">
    <location>
        <begin position="84"/>
        <end position="109"/>
    </location>
</feature>
<name>A0ABS2SXV7_9BACI</name>
<reference evidence="3" key="1">
    <citation type="submission" date="2021-01" db="EMBL/GenBank/DDBJ databases">
        <title>Genomic Encyclopedia of Type Strains, Phase IV (KMG-IV): sequencing the most valuable type-strain genomes for metagenomic binning, comparative biology and taxonomic classification.</title>
        <authorList>
            <person name="Goeker M."/>
        </authorList>
    </citation>
    <scope>NUCLEOTIDE SEQUENCE</scope>
    <source>
        <strain evidence="3">DSM 21943</strain>
    </source>
</reference>
<sequence length="233" mass="27245">MFGFMDLLQLFMSALIILPIVTVIRESGYYVTAVLLGAKNKRLVVGSGPLLFSMKTIEVRRYFFMFSWMEYDELNPSSRFWHGFIYASPILSCAVVAIAVNSLLAASIIPDNMFWSSFMFYIFYFMLFDLIPVYLPDGQPTNGRAIFDLIWHGERSDFLKQQKEQNEKQERSHTDAQEKTMNNRDKDKQKRNNHANPDSNDQQDSYTQSQKETMAHSDQKERQFQDHTKKETN</sequence>
<feature type="compositionally biased region" description="Basic and acidic residues" evidence="1">
    <location>
        <begin position="160"/>
        <end position="190"/>
    </location>
</feature>
<dbReference type="RefSeq" id="WP_204467444.1">
    <property type="nucleotide sequence ID" value="NZ_JAFBCV010000011.1"/>
</dbReference>
<dbReference type="Proteomes" id="UP001179280">
    <property type="component" value="Unassembled WGS sequence"/>
</dbReference>
<gene>
    <name evidence="3" type="ORF">JOC54_003311</name>
</gene>
<keyword evidence="2" id="KW-0812">Transmembrane</keyword>
<dbReference type="EMBL" id="JAFBCV010000011">
    <property type="protein sequence ID" value="MBM7840031.1"/>
    <property type="molecule type" value="Genomic_DNA"/>
</dbReference>
<keyword evidence="2" id="KW-0472">Membrane</keyword>
<organism evidence="3 4">
    <name type="scientific">Shouchella xiaoxiensis</name>
    <dbReference type="NCBI Taxonomy" id="766895"/>
    <lineage>
        <taxon>Bacteria</taxon>
        <taxon>Bacillati</taxon>
        <taxon>Bacillota</taxon>
        <taxon>Bacilli</taxon>
        <taxon>Bacillales</taxon>
        <taxon>Bacillaceae</taxon>
        <taxon>Shouchella</taxon>
    </lineage>
</organism>
<feature type="compositionally biased region" description="Polar residues" evidence="1">
    <location>
        <begin position="194"/>
        <end position="212"/>
    </location>
</feature>
<accession>A0ABS2SXV7</accession>
<keyword evidence="2" id="KW-1133">Transmembrane helix</keyword>
<evidence type="ECO:0000256" key="2">
    <source>
        <dbReference type="SAM" id="Phobius"/>
    </source>
</evidence>
<feature type="transmembrane region" description="Helical" evidence="2">
    <location>
        <begin position="7"/>
        <end position="24"/>
    </location>
</feature>
<evidence type="ECO:0000313" key="4">
    <source>
        <dbReference type="Proteomes" id="UP001179280"/>
    </source>
</evidence>
<feature type="transmembrane region" description="Helical" evidence="2">
    <location>
        <begin position="115"/>
        <end position="135"/>
    </location>
</feature>
<proteinExistence type="predicted"/>
<evidence type="ECO:0000256" key="1">
    <source>
        <dbReference type="SAM" id="MobiDB-lite"/>
    </source>
</evidence>
<feature type="region of interest" description="Disordered" evidence="1">
    <location>
        <begin position="160"/>
        <end position="233"/>
    </location>
</feature>
<keyword evidence="4" id="KW-1185">Reference proteome</keyword>
<comment type="caution">
    <text evidence="3">The sequence shown here is derived from an EMBL/GenBank/DDBJ whole genome shotgun (WGS) entry which is preliminary data.</text>
</comment>